<organism evidence="1 2">
    <name type="scientific">Spirilliplanes yamanashiensis</name>
    <dbReference type="NCBI Taxonomy" id="42233"/>
    <lineage>
        <taxon>Bacteria</taxon>
        <taxon>Bacillati</taxon>
        <taxon>Actinomycetota</taxon>
        <taxon>Actinomycetes</taxon>
        <taxon>Micromonosporales</taxon>
        <taxon>Micromonosporaceae</taxon>
        <taxon>Spirilliplanes</taxon>
    </lineage>
</organism>
<name>A0A8J4DJQ4_9ACTN</name>
<dbReference type="Proteomes" id="UP000652013">
    <property type="component" value="Unassembled WGS sequence"/>
</dbReference>
<dbReference type="EMBL" id="BOOY01000027">
    <property type="protein sequence ID" value="GIJ04437.1"/>
    <property type="molecule type" value="Genomic_DNA"/>
</dbReference>
<comment type="caution">
    <text evidence="1">The sequence shown here is derived from an EMBL/GenBank/DDBJ whole genome shotgun (WGS) entry which is preliminary data.</text>
</comment>
<dbReference type="RefSeq" id="WP_203939672.1">
    <property type="nucleotide sequence ID" value="NZ_BAAAGJ010000005.1"/>
</dbReference>
<evidence type="ECO:0000313" key="2">
    <source>
        <dbReference type="Proteomes" id="UP000652013"/>
    </source>
</evidence>
<proteinExistence type="predicted"/>
<accession>A0A8J4DJQ4</accession>
<dbReference type="AlphaFoldDB" id="A0A8J4DJQ4"/>
<keyword evidence="2" id="KW-1185">Reference proteome</keyword>
<evidence type="ECO:0000313" key="1">
    <source>
        <dbReference type="EMBL" id="GIJ04437.1"/>
    </source>
</evidence>
<protein>
    <submittedName>
        <fullName evidence="1">Uncharacterized protein</fullName>
    </submittedName>
</protein>
<gene>
    <name evidence="1" type="ORF">Sya03_37890</name>
</gene>
<reference evidence="1" key="1">
    <citation type="submission" date="2021-01" db="EMBL/GenBank/DDBJ databases">
        <title>Whole genome shotgun sequence of Spirilliplanes yamanashiensis NBRC 15828.</title>
        <authorList>
            <person name="Komaki H."/>
            <person name="Tamura T."/>
        </authorList>
    </citation>
    <scope>NUCLEOTIDE SEQUENCE</scope>
    <source>
        <strain evidence="1">NBRC 15828</strain>
    </source>
</reference>
<sequence>MFRLIQLYASDDHALVDVDTDGYASELAAWAEFYATPISFFGVGRFDAEGRLVDITVDPVCTAAGKSGLCRGATAVVDTDEYHPLCGDCGAWHDAISLRELAKRLGVPVHPARRAAPAHPQNGGDPTRSLSHRIARELATNVADAAWRRHVCRELTMIPRAVNGLFIGVGALSNRQVLDLFPALQQLAGELPAGIHADLRRAAGKPRSPAGLAALRLGLGASCH</sequence>